<protein>
    <submittedName>
        <fullName evidence="2">Uncharacterized protein LOC131804198</fullName>
    </submittedName>
</protein>
<accession>A0ABM3VA64</accession>
<proteinExistence type="predicted"/>
<organism evidence="1 2">
    <name type="scientific">Musca domestica</name>
    <name type="common">House fly</name>
    <dbReference type="NCBI Taxonomy" id="7370"/>
    <lineage>
        <taxon>Eukaryota</taxon>
        <taxon>Metazoa</taxon>
        <taxon>Ecdysozoa</taxon>
        <taxon>Arthropoda</taxon>
        <taxon>Hexapoda</taxon>
        <taxon>Insecta</taxon>
        <taxon>Pterygota</taxon>
        <taxon>Neoptera</taxon>
        <taxon>Endopterygota</taxon>
        <taxon>Diptera</taxon>
        <taxon>Brachycera</taxon>
        <taxon>Muscomorpha</taxon>
        <taxon>Muscoidea</taxon>
        <taxon>Muscidae</taxon>
        <taxon>Musca</taxon>
    </lineage>
</organism>
<gene>
    <name evidence="2" type="primary">LOC131804198</name>
</gene>
<dbReference type="GeneID" id="131804198"/>
<sequence>MDCSNKNCKVTSFKERLLTCWLCDKHEHLKCAGLNGRHFDVLTDREKYGLRWACIDCRPLEINFYTHFKESKTELAALKKVFDEAFLKLQHFEKKFNNFQFLDGSPKRKKSSVFVPGDDLIRLNSPAVAQPHNAAKSFGSDIPPSIDDKTIEIVTGNAPVEMQSSKTVPIASQFLAPAIVVNSSSTIANTIPVISTDNTNKQTLSSPRSAEPLREASVTAESNKPFVLTKPRAVIETKSVPADKFKNNLSVSADTINEKSVSADNNNVILTPSDLNEKSVSADNNNEFPMPLPTDQLIVVAPRKTIFVSRLHPDTTVDNLRSYIKTKIPNLPDNGIKIFKFNKSQPRDISSFKIITPAKLFNLIVNRTFWPDGLLVKEFVFRERTNPVNLPVNLSVVPLSKN</sequence>
<dbReference type="RefSeq" id="XP_058982685.1">
    <property type="nucleotide sequence ID" value="XM_059126702.1"/>
</dbReference>
<reference evidence="2" key="1">
    <citation type="submission" date="2025-08" db="UniProtKB">
        <authorList>
            <consortium name="RefSeq"/>
        </authorList>
    </citation>
    <scope>IDENTIFICATION</scope>
    <source>
        <strain evidence="2">Aabys</strain>
        <tissue evidence="2">Whole body</tissue>
    </source>
</reference>
<name>A0ABM3VA64_MUSDO</name>
<evidence type="ECO:0000313" key="2">
    <source>
        <dbReference type="RefSeq" id="XP_058982685.1"/>
    </source>
</evidence>
<keyword evidence="1" id="KW-1185">Reference proteome</keyword>
<evidence type="ECO:0000313" key="1">
    <source>
        <dbReference type="Proteomes" id="UP001652621"/>
    </source>
</evidence>
<dbReference type="Proteomes" id="UP001652621">
    <property type="component" value="Unplaced"/>
</dbReference>